<sequence length="136" mass="15345">MVMKNELEDLIREAVWSWATCSWRVRHTFSYVFNAKFSSQRGTYGIREAEIVGKVAKKKWQLQSCHQAQCFGDVLSGLAFCNCLLEVFCGDLSILSPMFACTQGKNFHSLQLDLLQLSFNNGQLEVLGGLLSELVD</sequence>
<dbReference type="Proteomes" id="UP000077315">
    <property type="component" value="Unassembled WGS sequence"/>
</dbReference>
<dbReference type="VEuPathDB" id="FungiDB:PHYBLDRAFT_72130"/>
<dbReference type="AlphaFoldDB" id="A0A163CZZ3"/>
<evidence type="ECO:0000313" key="2">
    <source>
        <dbReference type="Proteomes" id="UP000077315"/>
    </source>
</evidence>
<proteinExistence type="predicted"/>
<dbReference type="RefSeq" id="XP_018285760.1">
    <property type="nucleotide sequence ID" value="XM_018442600.1"/>
</dbReference>
<organism evidence="1 2">
    <name type="scientific">Phycomyces blakesleeanus (strain ATCC 8743b / DSM 1359 / FGSC 10004 / NBRC 33097 / NRRL 1555)</name>
    <dbReference type="NCBI Taxonomy" id="763407"/>
    <lineage>
        <taxon>Eukaryota</taxon>
        <taxon>Fungi</taxon>
        <taxon>Fungi incertae sedis</taxon>
        <taxon>Mucoromycota</taxon>
        <taxon>Mucoromycotina</taxon>
        <taxon>Mucoromycetes</taxon>
        <taxon>Mucorales</taxon>
        <taxon>Phycomycetaceae</taxon>
        <taxon>Phycomyces</taxon>
    </lineage>
</organism>
<name>A0A163CZZ3_PHYB8</name>
<gene>
    <name evidence="1" type="ORF">PHYBLDRAFT_72130</name>
</gene>
<dbReference type="EMBL" id="KV440998">
    <property type="protein sequence ID" value="OAD67720.1"/>
    <property type="molecule type" value="Genomic_DNA"/>
</dbReference>
<reference evidence="2" key="1">
    <citation type="submission" date="2015-06" db="EMBL/GenBank/DDBJ databases">
        <title>Expansion of signal transduction pathways in fungi by whole-genome duplication.</title>
        <authorList>
            <consortium name="DOE Joint Genome Institute"/>
            <person name="Corrochano L.M."/>
            <person name="Kuo A."/>
            <person name="Marcet-Houben M."/>
            <person name="Polaino S."/>
            <person name="Salamov A."/>
            <person name="Villalobos J.M."/>
            <person name="Alvarez M.I."/>
            <person name="Avalos J."/>
            <person name="Benito E.P."/>
            <person name="Benoit I."/>
            <person name="Burger G."/>
            <person name="Camino L.P."/>
            <person name="Canovas D."/>
            <person name="Cerda-Olmedo E."/>
            <person name="Cheng J.-F."/>
            <person name="Dominguez A."/>
            <person name="Elias M."/>
            <person name="Eslava A.P."/>
            <person name="Glaser F."/>
            <person name="Grimwood J."/>
            <person name="Gutierrez G."/>
            <person name="Heitman J."/>
            <person name="Henrissat B."/>
            <person name="Iturriaga E.A."/>
            <person name="Lang B.F."/>
            <person name="Lavin J.L."/>
            <person name="Lee S."/>
            <person name="Li W."/>
            <person name="Lindquist E."/>
            <person name="Lopez-Garcia S."/>
            <person name="Luque E.M."/>
            <person name="Marcos A.T."/>
            <person name="Martin J."/>
            <person name="McCluskey K."/>
            <person name="Medina H.R."/>
            <person name="Miralles-Duran A."/>
            <person name="Miyazaki A."/>
            <person name="Munoz-Torres E."/>
            <person name="Oguiza J.A."/>
            <person name="Ohm R."/>
            <person name="Olmedo M."/>
            <person name="Orejas M."/>
            <person name="Ortiz-Castellanos L."/>
            <person name="Pisabarro A.G."/>
            <person name="Rodriguez-Romero J."/>
            <person name="Ruiz-Herrera J."/>
            <person name="Ruiz-Vazquez R."/>
            <person name="Sanz C."/>
            <person name="Schackwitz W."/>
            <person name="Schmutz J."/>
            <person name="Shahriari M."/>
            <person name="Shelest E."/>
            <person name="Silva-Franco F."/>
            <person name="Soanes D."/>
            <person name="Syed K."/>
            <person name="Tagua V.G."/>
            <person name="Talbot N.J."/>
            <person name="Thon M."/>
            <person name="De vries R.P."/>
            <person name="Wiebenga A."/>
            <person name="Yadav J.S."/>
            <person name="Braun E.L."/>
            <person name="Baker S."/>
            <person name="Garre V."/>
            <person name="Horwitz B."/>
            <person name="Torres-Martinez S."/>
            <person name="Idnurm A."/>
            <person name="Herrera-Estrella A."/>
            <person name="Gabaldon T."/>
            <person name="Grigoriev I.V."/>
        </authorList>
    </citation>
    <scope>NUCLEOTIDE SEQUENCE [LARGE SCALE GENOMIC DNA]</scope>
    <source>
        <strain evidence="2">NRRL 1555(-)</strain>
    </source>
</reference>
<dbReference type="GeneID" id="29003506"/>
<dbReference type="InParanoid" id="A0A163CZZ3"/>
<evidence type="ECO:0000313" key="1">
    <source>
        <dbReference type="EMBL" id="OAD67720.1"/>
    </source>
</evidence>
<protein>
    <submittedName>
        <fullName evidence="1">Uncharacterized protein</fullName>
    </submittedName>
</protein>
<keyword evidence="2" id="KW-1185">Reference proteome</keyword>
<accession>A0A163CZZ3</accession>